<evidence type="ECO:0000313" key="1">
    <source>
        <dbReference type="EMBL" id="KWF51603.1"/>
    </source>
</evidence>
<proteinExistence type="predicted"/>
<evidence type="ECO:0000313" key="2">
    <source>
        <dbReference type="Proteomes" id="UP000063236"/>
    </source>
</evidence>
<dbReference type="EMBL" id="LPJV01000036">
    <property type="protein sequence ID" value="KWF51603.1"/>
    <property type="molecule type" value="Genomic_DNA"/>
</dbReference>
<gene>
    <name evidence="1" type="ORF">WL88_16920</name>
</gene>
<dbReference type="AlphaFoldDB" id="A0AAW3PE47"/>
<sequence length="97" mass="10162">MDGSLQKSTADQDRAASGLVAQAGDAHAVMSSLAGGNDREDTAALRARNAMAVKRDGDTPVPQIGGRLDDLATVIDRIAKLRHVATVFIFHVNLPLA</sequence>
<organism evidence="1 2">
    <name type="scientific">Burkholderia diffusa</name>
    <dbReference type="NCBI Taxonomy" id="488732"/>
    <lineage>
        <taxon>Bacteria</taxon>
        <taxon>Pseudomonadati</taxon>
        <taxon>Pseudomonadota</taxon>
        <taxon>Betaproteobacteria</taxon>
        <taxon>Burkholderiales</taxon>
        <taxon>Burkholderiaceae</taxon>
        <taxon>Burkholderia</taxon>
        <taxon>Burkholderia cepacia complex</taxon>
    </lineage>
</organism>
<comment type="caution">
    <text evidence="1">The sequence shown here is derived from an EMBL/GenBank/DDBJ whole genome shotgun (WGS) entry which is preliminary data.</text>
</comment>
<dbReference type="Proteomes" id="UP000063236">
    <property type="component" value="Unassembled WGS sequence"/>
</dbReference>
<name>A0AAW3PE47_9BURK</name>
<protein>
    <submittedName>
        <fullName evidence="1">Uncharacterized protein</fullName>
    </submittedName>
</protein>
<reference evidence="1 2" key="1">
    <citation type="submission" date="2015-11" db="EMBL/GenBank/DDBJ databases">
        <title>Expanding the genomic diversity of Burkholderia species for the development of highly accurate diagnostics.</title>
        <authorList>
            <person name="Sahl J."/>
            <person name="Keim P."/>
            <person name="Wagner D."/>
        </authorList>
    </citation>
    <scope>NUCLEOTIDE SEQUENCE [LARGE SCALE GENOMIC DNA]</scope>
    <source>
        <strain evidence="1 2">MSMB378WGS</strain>
    </source>
</reference>
<accession>A0AAW3PE47</accession>